<comment type="caution">
    <text evidence="25">The sequence shown here is derived from an EMBL/GenBank/DDBJ whole genome shotgun (WGS) entry which is preliminary data.</text>
</comment>
<dbReference type="Gene3D" id="3.40.50.300">
    <property type="entry name" value="P-loop containing nucleotide triphosphate hydrolases"/>
    <property type="match status" value="2"/>
</dbReference>
<dbReference type="GO" id="GO:0046872">
    <property type="term" value="F:metal ion binding"/>
    <property type="evidence" value="ECO:0007669"/>
    <property type="project" value="UniProtKB-KW"/>
</dbReference>
<dbReference type="PROSITE" id="PS50142">
    <property type="entry name" value="RNASE_3_2"/>
    <property type="match status" value="2"/>
</dbReference>
<evidence type="ECO:0000256" key="6">
    <source>
        <dbReference type="ARBA" id="ARBA00022737"/>
    </source>
</evidence>
<feature type="domain" description="Helicase C-terminal" evidence="23">
    <location>
        <begin position="412"/>
        <end position="594"/>
    </location>
</feature>
<dbReference type="InterPro" id="IPR001650">
    <property type="entry name" value="Helicase_C-like"/>
</dbReference>
<comment type="cofactor">
    <cofactor evidence="2">
        <name>Mg(2+)</name>
        <dbReference type="ChEBI" id="CHEBI:18420"/>
    </cofactor>
</comment>
<dbReference type="EMBL" id="JAPQKH010000003">
    <property type="protein sequence ID" value="KAJ5107010.1"/>
    <property type="molecule type" value="Genomic_DNA"/>
</dbReference>
<feature type="domain" description="Dicer dsRNA-binding fold" evidence="24">
    <location>
        <begin position="628"/>
        <end position="718"/>
    </location>
</feature>
<dbReference type="FunFam" id="3.30.160.380:FF:000004">
    <property type="entry name" value="Dicer-like protein 1"/>
    <property type="match status" value="1"/>
</dbReference>
<evidence type="ECO:0000259" key="24">
    <source>
        <dbReference type="PROSITE" id="PS51327"/>
    </source>
</evidence>
<feature type="compositionally biased region" description="Polar residues" evidence="19">
    <location>
        <begin position="1"/>
        <end position="11"/>
    </location>
</feature>
<evidence type="ECO:0000256" key="9">
    <source>
        <dbReference type="ARBA" id="ARBA00022806"/>
    </source>
</evidence>
<keyword evidence="12" id="KW-0460">Magnesium</keyword>
<keyword evidence="14" id="KW-0051">Antiviral defense</keyword>
<dbReference type="InterPro" id="IPR014001">
    <property type="entry name" value="Helicase_ATP-bd"/>
</dbReference>
<reference evidence="25" key="1">
    <citation type="submission" date="2022-11" db="EMBL/GenBank/DDBJ databases">
        <authorList>
            <person name="Petersen C."/>
        </authorList>
    </citation>
    <scope>NUCLEOTIDE SEQUENCE</scope>
    <source>
        <strain evidence="25">IBT 30069</strain>
    </source>
</reference>
<dbReference type="PROSITE" id="PS51192">
    <property type="entry name" value="HELICASE_ATP_BIND_1"/>
    <property type="match status" value="1"/>
</dbReference>
<dbReference type="InterPro" id="IPR005034">
    <property type="entry name" value="Dicer_dimerisation"/>
</dbReference>
<dbReference type="CDD" id="cd00593">
    <property type="entry name" value="RIBOc"/>
    <property type="match status" value="2"/>
</dbReference>
<evidence type="ECO:0000313" key="25">
    <source>
        <dbReference type="EMBL" id="KAJ5107010.1"/>
    </source>
</evidence>
<comment type="cofactor">
    <cofactor evidence="1">
        <name>Mn(2+)</name>
        <dbReference type="ChEBI" id="CHEBI:29035"/>
    </cofactor>
</comment>
<dbReference type="Pfam" id="PF00636">
    <property type="entry name" value="Ribonuclease_3"/>
    <property type="match status" value="2"/>
</dbReference>
<keyword evidence="9" id="KW-0347">Helicase</keyword>
<dbReference type="InterPro" id="IPR036389">
    <property type="entry name" value="RNase_III_sf"/>
</dbReference>
<comment type="similarity">
    <text evidence="17 18">Belongs to the helicase family. Dicer subfamily.</text>
</comment>
<dbReference type="GO" id="GO:0003723">
    <property type="term" value="F:RNA binding"/>
    <property type="evidence" value="ECO:0007669"/>
    <property type="project" value="UniProtKB-UniRule"/>
</dbReference>
<dbReference type="InterPro" id="IPR000999">
    <property type="entry name" value="RNase_III_dom"/>
</dbReference>
<name>A0A9W9KHS3_9EURO</name>
<dbReference type="Pfam" id="PF00271">
    <property type="entry name" value="Helicase_C"/>
    <property type="match status" value="1"/>
</dbReference>
<evidence type="ECO:0000259" key="20">
    <source>
        <dbReference type="PROSITE" id="PS50142"/>
    </source>
</evidence>
<comment type="function">
    <text evidence="16">Dicer-like endonuclease involved in cleaving double-stranded RNA in the RNA interference (RNAi) pathway. Produces 21 to 25 bp dsRNAs (siRNAs) which target the selective destruction of homologous RNAs leading to sequence-specific suppression of gene expression, called post-transcriptional gene silencing (PTGS). Part of a broad host defense response against viral infection and transposons.</text>
</comment>
<evidence type="ECO:0000256" key="11">
    <source>
        <dbReference type="ARBA" id="ARBA00022840"/>
    </source>
</evidence>
<evidence type="ECO:0000256" key="14">
    <source>
        <dbReference type="ARBA" id="ARBA00023118"/>
    </source>
</evidence>
<dbReference type="FunFam" id="3.40.50.300:FF:001988">
    <property type="entry name" value="Dicer-like protein 1"/>
    <property type="match status" value="1"/>
</dbReference>
<keyword evidence="13 18" id="KW-0694">RNA-binding</keyword>
<evidence type="ECO:0000256" key="18">
    <source>
        <dbReference type="PROSITE-ProRule" id="PRU00657"/>
    </source>
</evidence>
<dbReference type="PROSITE" id="PS50821">
    <property type="entry name" value="PAZ"/>
    <property type="match status" value="1"/>
</dbReference>
<dbReference type="GO" id="GO:0004386">
    <property type="term" value="F:helicase activity"/>
    <property type="evidence" value="ECO:0007669"/>
    <property type="project" value="UniProtKB-KW"/>
</dbReference>
<keyword evidence="7" id="KW-0547">Nucleotide-binding</keyword>
<dbReference type="PROSITE" id="PS51327">
    <property type="entry name" value="DICER_DSRBF"/>
    <property type="match status" value="1"/>
</dbReference>
<evidence type="ECO:0000256" key="19">
    <source>
        <dbReference type="SAM" id="MobiDB-lite"/>
    </source>
</evidence>
<keyword evidence="4" id="KW-0930">Antiviral protein</keyword>
<dbReference type="PANTHER" id="PTHR14950:SF62">
    <property type="entry name" value="DICER-LIKE PROTEIN 1"/>
    <property type="match status" value="1"/>
</dbReference>
<dbReference type="GO" id="GO:0051607">
    <property type="term" value="P:defense response to virus"/>
    <property type="evidence" value="ECO:0007669"/>
    <property type="project" value="UniProtKB-KW"/>
</dbReference>
<dbReference type="Gene3D" id="1.10.1520.10">
    <property type="entry name" value="Ribonuclease III domain"/>
    <property type="match status" value="2"/>
</dbReference>
<dbReference type="PROSITE" id="PS00517">
    <property type="entry name" value="RNASE_3_1"/>
    <property type="match status" value="2"/>
</dbReference>
<keyword evidence="10" id="KW-0862">Zinc</keyword>
<dbReference type="SMART" id="SM00490">
    <property type="entry name" value="HELICc"/>
    <property type="match status" value="1"/>
</dbReference>
<evidence type="ECO:0000259" key="21">
    <source>
        <dbReference type="PROSITE" id="PS50821"/>
    </source>
</evidence>
<dbReference type="SUPFAM" id="SSF69065">
    <property type="entry name" value="RNase III domain-like"/>
    <property type="match status" value="2"/>
</dbReference>
<dbReference type="GO" id="GO:0050688">
    <property type="term" value="P:regulation of defense response to virus"/>
    <property type="evidence" value="ECO:0007669"/>
    <property type="project" value="UniProtKB-KW"/>
</dbReference>
<dbReference type="InterPro" id="IPR006935">
    <property type="entry name" value="Helicase/UvrB_N"/>
</dbReference>
<evidence type="ECO:0000256" key="15">
    <source>
        <dbReference type="ARBA" id="ARBA00023211"/>
    </source>
</evidence>
<dbReference type="OrthoDB" id="416741at2759"/>
<feature type="domain" description="PAZ" evidence="21">
    <location>
        <begin position="869"/>
        <end position="997"/>
    </location>
</feature>
<dbReference type="GO" id="GO:0005634">
    <property type="term" value="C:nucleus"/>
    <property type="evidence" value="ECO:0007669"/>
    <property type="project" value="TreeGrafter"/>
</dbReference>
<evidence type="ECO:0000259" key="23">
    <source>
        <dbReference type="PROSITE" id="PS51194"/>
    </source>
</evidence>
<gene>
    <name evidence="25" type="ORF">N7456_003685</name>
</gene>
<dbReference type="FunFam" id="1.10.1520.10:FF:000026">
    <property type="entry name" value="Dicer-like protein 1"/>
    <property type="match status" value="1"/>
</dbReference>
<dbReference type="Pfam" id="PF24995">
    <property type="entry name" value="DSRM_2"/>
    <property type="match status" value="1"/>
</dbReference>
<dbReference type="Pfam" id="PF04851">
    <property type="entry name" value="ResIII"/>
    <property type="match status" value="1"/>
</dbReference>
<dbReference type="Pfam" id="PF03368">
    <property type="entry name" value="Dicer_dimer"/>
    <property type="match status" value="1"/>
</dbReference>
<evidence type="ECO:0000256" key="12">
    <source>
        <dbReference type="ARBA" id="ARBA00022842"/>
    </source>
</evidence>
<feature type="domain" description="Helicase ATP-binding" evidence="22">
    <location>
        <begin position="96"/>
        <end position="277"/>
    </location>
</feature>
<feature type="region of interest" description="Disordered" evidence="19">
    <location>
        <begin position="1"/>
        <end position="23"/>
    </location>
</feature>
<evidence type="ECO:0000256" key="16">
    <source>
        <dbReference type="ARBA" id="ARBA00025403"/>
    </source>
</evidence>
<feature type="domain" description="RNase III" evidence="20">
    <location>
        <begin position="1231"/>
        <end position="1382"/>
    </location>
</feature>
<organism evidence="25 26">
    <name type="scientific">Penicillium angulare</name>
    <dbReference type="NCBI Taxonomy" id="116970"/>
    <lineage>
        <taxon>Eukaryota</taxon>
        <taxon>Fungi</taxon>
        <taxon>Dikarya</taxon>
        <taxon>Ascomycota</taxon>
        <taxon>Pezizomycotina</taxon>
        <taxon>Eurotiomycetes</taxon>
        <taxon>Eurotiomycetidae</taxon>
        <taxon>Eurotiales</taxon>
        <taxon>Aspergillaceae</taxon>
        <taxon>Penicillium</taxon>
    </lineage>
</organism>
<dbReference type="FunFam" id="1.10.1520.10:FF:000015">
    <property type="entry name" value="Dicer-like protein 1"/>
    <property type="match status" value="1"/>
</dbReference>
<dbReference type="PANTHER" id="PTHR14950">
    <property type="entry name" value="DICER-RELATED"/>
    <property type="match status" value="1"/>
</dbReference>
<keyword evidence="26" id="KW-1185">Reference proteome</keyword>
<dbReference type="GO" id="GO:0030422">
    <property type="term" value="P:siRNA processing"/>
    <property type="evidence" value="ECO:0007669"/>
    <property type="project" value="TreeGrafter"/>
</dbReference>
<evidence type="ECO:0000313" key="26">
    <source>
        <dbReference type="Proteomes" id="UP001149165"/>
    </source>
</evidence>
<dbReference type="GO" id="GO:0004525">
    <property type="term" value="F:ribonuclease III activity"/>
    <property type="evidence" value="ECO:0007669"/>
    <property type="project" value="InterPro"/>
</dbReference>
<dbReference type="GO" id="GO:0005524">
    <property type="term" value="F:ATP binding"/>
    <property type="evidence" value="ECO:0007669"/>
    <property type="project" value="UniProtKB-KW"/>
</dbReference>
<dbReference type="PROSITE" id="PS51194">
    <property type="entry name" value="HELICASE_CTER"/>
    <property type="match status" value="1"/>
</dbReference>
<evidence type="ECO:0000256" key="2">
    <source>
        <dbReference type="ARBA" id="ARBA00001946"/>
    </source>
</evidence>
<keyword evidence="8" id="KW-0378">Hydrolase</keyword>
<accession>A0A9W9KHS3</accession>
<evidence type="ECO:0000256" key="10">
    <source>
        <dbReference type="ARBA" id="ARBA00022833"/>
    </source>
</evidence>
<evidence type="ECO:0000256" key="4">
    <source>
        <dbReference type="ARBA" id="ARBA00022721"/>
    </source>
</evidence>
<evidence type="ECO:0000256" key="17">
    <source>
        <dbReference type="ARBA" id="ARBA00035116"/>
    </source>
</evidence>
<evidence type="ECO:0000259" key="22">
    <source>
        <dbReference type="PROSITE" id="PS51192"/>
    </source>
</evidence>
<feature type="domain" description="RNase III" evidence="20">
    <location>
        <begin position="1029"/>
        <end position="1180"/>
    </location>
</feature>
<protein>
    <recommendedName>
        <fullName evidence="3">Dicer-like protein 1</fullName>
    </recommendedName>
</protein>
<dbReference type="GO" id="GO:0003677">
    <property type="term" value="F:DNA binding"/>
    <property type="evidence" value="ECO:0007669"/>
    <property type="project" value="InterPro"/>
</dbReference>
<dbReference type="SUPFAM" id="SSF52540">
    <property type="entry name" value="P-loop containing nucleoside triphosphate hydrolases"/>
    <property type="match status" value="1"/>
</dbReference>
<evidence type="ECO:0000256" key="1">
    <source>
        <dbReference type="ARBA" id="ARBA00001936"/>
    </source>
</evidence>
<keyword evidence="6" id="KW-0677">Repeat</keyword>
<evidence type="ECO:0000256" key="5">
    <source>
        <dbReference type="ARBA" id="ARBA00022723"/>
    </source>
</evidence>
<keyword evidence="5" id="KW-0479">Metal-binding</keyword>
<dbReference type="InterPro" id="IPR056755">
    <property type="entry name" value="DSRM_2"/>
</dbReference>
<dbReference type="GO" id="GO:0005737">
    <property type="term" value="C:cytoplasm"/>
    <property type="evidence" value="ECO:0007669"/>
    <property type="project" value="TreeGrafter"/>
</dbReference>
<dbReference type="SMART" id="SM00535">
    <property type="entry name" value="RIBOc"/>
    <property type="match status" value="2"/>
</dbReference>
<dbReference type="InterPro" id="IPR027417">
    <property type="entry name" value="P-loop_NTPase"/>
</dbReference>
<reference evidence="25" key="2">
    <citation type="journal article" date="2023" name="IMA Fungus">
        <title>Comparative genomic study of the Penicillium genus elucidates a diverse pangenome and 15 lateral gene transfer events.</title>
        <authorList>
            <person name="Petersen C."/>
            <person name="Sorensen T."/>
            <person name="Nielsen M.R."/>
            <person name="Sondergaard T.E."/>
            <person name="Sorensen J.L."/>
            <person name="Fitzpatrick D.A."/>
            <person name="Frisvad J.C."/>
            <person name="Nielsen K.L."/>
        </authorList>
    </citation>
    <scope>NUCLEOTIDE SEQUENCE</scope>
    <source>
        <strain evidence="25">IBT 30069</strain>
    </source>
</reference>
<proteinExistence type="inferred from homology"/>
<sequence>MASPANANSILHDSEQSESETEQLIAPDEAVQMRRVQNMQFQDLLARRAREDTDSHTQRAKAVYDAPDDQLSIASLVAKKDLGLENLDPRAYQIELFERAKNRNIIAVLDTGSGKTLIAVLLLREILKQELEDRAHGKEHRVSVFLVDSVTLVFQQATVLRNNLDQNVAHIYGAIGADLWDEGTWRDQLAKNMVIVCTADIIQQALLNAFIKMSGINILIFDEAHHTKKEHPYARIIRDSYLKEDISSRPKVFGMTASPIDAKVDISEAARELELLLDSQIATTSNLSALRQIVSKPTEEICSFKKLAEPHETELFKTMKDKFGDIKALAPIFGFAWAASSELGSWCADRVWAKTLVEDVIPKLDACLARENLEGSGDTNQVEKDIDRAKKACEIVKAHHFKSPLEPGQLSSKVELLLAIFSRHFGHEKNKKCIVFTEKRNTARVLLDLCEQLSIPNFRPGVLVGIRKSDLTGATTFRKQFLVLHRFRQGEINCLFATSVAEEGLDVPDCNLVIRYSIQGADLQRALLRSSRFDLYNTMIQYIQSRGRARHIHSIYVHMVEMDNDEHQKRIQEIQQAENAMNAFCKALPQDRLLCGDEINVDKLFENKGEKRTYTIPSTGARLTYRHAIHVLSRYAESLQYEKDLSAQVTYFVNSAGSSFFCEVILPEKSPIRGLTGGSVSTKVLAKQSAAFDMCMLLRKKNLLDDHFRSIYYKRLPAMRNAKLAILSKKTNKYAMLWKPSLWKENQGYSPDTLYITVFSFIPLEPLSREHRNIAVLTRVPLPAIPDFPIFLENDKQTTIKTTTINSTILVIEHELTCLSQFTLAVFRDVFHKTFEPITETFPYWLAPIKPDVSIDSPNILPKDVIDWKLLEFVNENPEIKWSKEMDPAALLNCFIYDCWDGRRRFFPLSIDPSLRASDPPPPYVPQRKWMKDIFNYSLSLSKNSRPKVLEKADWEQPVFQAEGICLRRNFLDKATDAERAEPTRSVFCPQPLTISAIPIPTVTSALAFPAIMHRLESYLIVMEGCQLLGLNIDTEYALEAFTKDSDNTEEHRTLQLHVQRGMGKNYERLEFLGDSFLKMATSIALFCQNPDDDEYEFHVNRMVLICNRNLFNAAIKIGLYKYIRSRGFSRHAWYPPGLQLLHGRNFVRHLESESSHNLGEKTIADVCEALIAASFLTEGKDHPFDTAVHAVTVFVDSESHKAKCWKDYESSYTKPKYQLKAVDAHEQDLANKIFDLIGYRFSYPPLLRSAFTHPSYPSAWAKVPCYQRLEFLGDALLDMVCVDSLFKRFPDKDPQWLTEHKMAMVSNKFLGALAVKLGFHRHLQHFSNPITSIIPQYAEELQLAEEESNGAMDYWLGTKEAPKCLPDMVEAFIAAMFVDSGFNYTVVQTFFDTHFSPFFVDMTLYDTFANRHPTTYLYTQLTNVYGCTNYCLKSGEIPSEDGEPSLIFAAVMIHGIPVGEDTGASSRYAKVRASHKALDAISGMLQQDFRRKFGCNCRQLNAKEENKGDLGTAI</sequence>
<dbReference type="SMART" id="SM00487">
    <property type="entry name" value="DEXDc"/>
    <property type="match status" value="1"/>
</dbReference>
<dbReference type="Gene3D" id="3.30.160.380">
    <property type="entry name" value="Dicer dimerisation domain"/>
    <property type="match status" value="1"/>
</dbReference>
<evidence type="ECO:0000256" key="3">
    <source>
        <dbReference type="ARBA" id="ARBA00020797"/>
    </source>
</evidence>
<keyword evidence="15" id="KW-0464">Manganese</keyword>
<evidence type="ECO:0000256" key="7">
    <source>
        <dbReference type="ARBA" id="ARBA00022741"/>
    </source>
</evidence>
<dbReference type="InterPro" id="IPR038248">
    <property type="entry name" value="Dicer_dimer_sf"/>
</dbReference>
<evidence type="ECO:0000256" key="8">
    <source>
        <dbReference type="ARBA" id="ARBA00022801"/>
    </source>
</evidence>
<dbReference type="InterPro" id="IPR003100">
    <property type="entry name" value="PAZ_dom"/>
</dbReference>
<keyword evidence="11" id="KW-0067">ATP-binding</keyword>
<dbReference type="CDD" id="cd18034">
    <property type="entry name" value="DEXHc_dicer"/>
    <property type="match status" value="1"/>
</dbReference>
<evidence type="ECO:0000256" key="13">
    <source>
        <dbReference type="ARBA" id="ARBA00022884"/>
    </source>
</evidence>
<dbReference type="Proteomes" id="UP001149165">
    <property type="component" value="Unassembled WGS sequence"/>
</dbReference>